<protein>
    <recommendedName>
        <fullName evidence="3">Thioredoxin-like fold domain-containing protein</fullName>
    </recommendedName>
</protein>
<sequence>MAKHPDNVVAAHIMAQQYMDEYPVEYNSIFKKLTEKAKSTDDGVKIANKISILTKLLPGASAPDIAGFTIDGKAFDKRSISAKVILVEFWTSTSQLSEINHSKMLNGLILSDSDKGGFKTVSVATDANKQTWERAVKLSQLTWPQVADFKGDSSPNVANWQIKTVPAYFLVDGQWRILKANIDLADVDQFVHDYLKKKG</sequence>
<dbReference type="Proteomes" id="UP000618754">
    <property type="component" value="Unassembled WGS sequence"/>
</dbReference>
<dbReference type="RefSeq" id="WP_191175313.1">
    <property type="nucleotide sequence ID" value="NZ_JACWMW010000002.1"/>
</dbReference>
<keyword evidence="2" id="KW-1185">Reference proteome</keyword>
<evidence type="ECO:0000313" key="2">
    <source>
        <dbReference type="Proteomes" id="UP000618754"/>
    </source>
</evidence>
<proteinExistence type="predicted"/>
<name>A0ABR7X4C9_9SPHI</name>
<reference evidence="1 2" key="1">
    <citation type="submission" date="2020-09" db="EMBL/GenBank/DDBJ databases">
        <title>Novel species of Mucilaginibacter isolated from a glacier on the Tibetan Plateau.</title>
        <authorList>
            <person name="Liu Q."/>
            <person name="Xin Y.-H."/>
        </authorList>
    </citation>
    <scope>NUCLEOTIDE SEQUENCE [LARGE SCALE GENOMIC DNA]</scope>
    <source>
        <strain evidence="1 2">CGMCC 1.13878</strain>
    </source>
</reference>
<evidence type="ECO:0000313" key="1">
    <source>
        <dbReference type="EMBL" id="MBD1385436.1"/>
    </source>
</evidence>
<accession>A0ABR7X4C9</accession>
<dbReference type="Gene3D" id="3.40.30.10">
    <property type="entry name" value="Glutaredoxin"/>
    <property type="match status" value="1"/>
</dbReference>
<evidence type="ECO:0008006" key="3">
    <source>
        <dbReference type="Google" id="ProtNLM"/>
    </source>
</evidence>
<organism evidence="1 2">
    <name type="scientific">Mucilaginibacter rigui</name>
    <dbReference type="NCBI Taxonomy" id="534635"/>
    <lineage>
        <taxon>Bacteria</taxon>
        <taxon>Pseudomonadati</taxon>
        <taxon>Bacteroidota</taxon>
        <taxon>Sphingobacteriia</taxon>
        <taxon>Sphingobacteriales</taxon>
        <taxon>Sphingobacteriaceae</taxon>
        <taxon>Mucilaginibacter</taxon>
    </lineage>
</organism>
<dbReference type="InterPro" id="IPR036249">
    <property type="entry name" value="Thioredoxin-like_sf"/>
</dbReference>
<dbReference type="SUPFAM" id="SSF52833">
    <property type="entry name" value="Thioredoxin-like"/>
    <property type="match status" value="1"/>
</dbReference>
<gene>
    <name evidence="1" type="ORF">IDJ75_09125</name>
</gene>
<dbReference type="EMBL" id="JACWMW010000002">
    <property type="protein sequence ID" value="MBD1385436.1"/>
    <property type="molecule type" value="Genomic_DNA"/>
</dbReference>
<comment type="caution">
    <text evidence="1">The sequence shown here is derived from an EMBL/GenBank/DDBJ whole genome shotgun (WGS) entry which is preliminary data.</text>
</comment>